<evidence type="ECO:0000256" key="1">
    <source>
        <dbReference type="SAM" id="MobiDB-lite"/>
    </source>
</evidence>
<keyword evidence="5" id="KW-1185">Reference proteome</keyword>
<evidence type="ECO:0000313" key="3">
    <source>
        <dbReference type="EMBL" id="WUT45916.1"/>
    </source>
</evidence>
<evidence type="ECO:0000313" key="2">
    <source>
        <dbReference type="EMBL" id="KUM88728.1"/>
    </source>
</evidence>
<accession>A0A124HAP4</accession>
<name>A0A124HAP4_9ACTN</name>
<dbReference type="RefSeq" id="WP_031039384.1">
    <property type="nucleotide sequence ID" value="NZ_CP109011.1"/>
</dbReference>
<dbReference type="AlphaFoldDB" id="A0A124HAP4"/>
<reference evidence="2 4" key="1">
    <citation type="submission" date="2015-10" db="EMBL/GenBank/DDBJ databases">
        <title>Draft genome sequence of Streptomyces pseudovenezuelae DSM 40212, type strain for the species Streptomyces pseudovenezuelae.</title>
        <authorList>
            <person name="Ruckert C."/>
            <person name="Winkler A."/>
            <person name="Kalinowski J."/>
            <person name="Kampfer P."/>
            <person name="Glaeser S."/>
        </authorList>
    </citation>
    <scope>NUCLEOTIDE SEQUENCE [LARGE SCALE GENOMIC DNA]</scope>
    <source>
        <strain evidence="2 4">DSM 40212</strain>
    </source>
</reference>
<sequence>MSSGTDIENPAALNRAGTGAQEMAGRTRTTGTHPVDETRSASKDFGSGNWDGGLGGALSALAETWSSQVSALASKCDSLSRQCGGSGLLYQSTETTNTQTMRSLSGEPSPFG</sequence>
<dbReference type="EMBL" id="CP109011">
    <property type="protein sequence ID" value="WUT45916.1"/>
    <property type="molecule type" value="Genomic_DNA"/>
</dbReference>
<evidence type="ECO:0000313" key="4">
    <source>
        <dbReference type="Proteomes" id="UP000053039"/>
    </source>
</evidence>
<dbReference type="Proteomes" id="UP000053039">
    <property type="component" value="Unassembled WGS sequence"/>
</dbReference>
<dbReference type="OrthoDB" id="4238479at2"/>
<feature type="region of interest" description="Disordered" evidence="1">
    <location>
        <begin position="1"/>
        <end position="50"/>
    </location>
</feature>
<reference evidence="3" key="2">
    <citation type="submission" date="2022-10" db="EMBL/GenBank/DDBJ databases">
        <title>The complete genomes of actinobacterial strains from the NBC collection.</title>
        <authorList>
            <person name="Joergensen T.S."/>
            <person name="Alvarez Arevalo M."/>
            <person name="Sterndorff E.B."/>
            <person name="Faurdal D."/>
            <person name="Vuksanovic O."/>
            <person name="Mourched A.-S."/>
            <person name="Charusanti P."/>
            <person name="Shaw S."/>
            <person name="Blin K."/>
            <person name="Weber T."/>
        </authorList>
    </citation>
    <scope>NUCLEOTIDE SEQUENCE</scope>
    <source>
        <strain evidence="3">NBC_00686</strain>
    </source>
</reference>
<dbReference type="Proteomes" id="UP001432168">
    <property type="component" value="Chromosome"/>
</dbReference>
<organism evidence="2 4">
    <name type="scientific">Streptomyces pseudovenezuelae</name>
    <dbReference type="NCBI Taxonomy" id="67350"/>
    <lineage>
        <taxon>Bacteria</taxon>
        <taxon>Bacillati</taxon>
        <taxon>Actinomycetota</taxon>
        <taxon>Actinomycetes</taxon>
        <taxon>Kitasatosporales</taxon>
        <taxon>Streptomycetaceae</taxon>
        <taxon>Streptomyces</taxon>
        <taxon>Streptomyces aurantiacus group</taxon>
    </lineage>
</organism>
<gene>
    <name evidence="2" type="ORF">AQI94_09210</name>
    <name evidence="3" type="ORF">OG929_28085</name>
</gene>
<protein>
    <submittedName>
        <fullName evidence="2">Uncharacterized protein</fullName>
    </submittedName>
</protein>
<evidence type="ECO:0000313" key="5">
    <source>
        <dbReference type="Proteomes" id="UP001432168"/>
    </source>
</evidence>
<proteinExistence type="predicted"/>
<dbReference type="EMBL" id="LMWM01000009">
    <property type="protein sequence ID" value="KUM88728.1"/>
    <property type="molecule type" value="Genomic_DNA"/>
</dbReference>